<proteinExistence type="predicted"/>
<dbReference type="KEGG" id="gaw:V144x_20000"/>
<dbReference type="RefSeq" id="WP_144984854.1">
    <property type="nucleotide sequence ID" value="NZ_CP037920.1"/>
</dbReference>
<keyword evidence="4" id="KW-0812">Transmembrane</keyword>
<sequence length="424" mass="49121">MTAQRETEKAQFVGHFKHTRFFCGLSCSYLKEKRLRKRTQIIIGVFTLTTFVWITNYFIGSYARENATETLKQAEHLLIKGQPNQAIDKLKKLLKYDPENSKALFLLGQSYYNQKEYTKSLDKFLTIPERSDLYGAALLNVAKSSIQTAKIEQAEDALEKYLIKFPNSSPARTELQWLYFNQFRLREVESLLQAGLLQAENPYPFLYHLLHLEFKPPIAQESIRLLKRINDAQTGQASVIMALGYCYWKLGKTEQAKVLINESLTIIPDRIESILVAADFYLELGELTKCEAILHQKYPQQIQSSLEQDDRWHWILSRLQFQKNNQTAALEEIQKSLKLNPYQIKYLQYCGTIKQALGQQKEAQQFFQQAKKLALSHRELDKIVSSGVLEQPTKADCLQVSQYCKDLGKVIQSREWKKIATSLQ</sequence>
<evidence type="ECO:0000256" key="3">
    <source>
        <dbReference type="PROSITE-ProRule" id="PRU00339"/>
    </source>
</evidence>
<dbReference type="PANTHER" id="PTHR45586">
    <property type="entry name" value="TPR REPEAT-CONTAINING PROTEIN PA4667"/>
    <property type="match status" value="1"/>
</dbReference>
<name>A0A517VU60_9PLAN</name>
<dbReference type="Gene3D" id="1.25.40.10">
    <property type="entry name" value="Tetratricopeptide repeat domain"/>
    <property type="match status" value="2"/>
</dbReference>
<dbReference type="InterPro" id="IPR051012">
    <property type="entry name" value="CellSynth/LPSAsmb/PSIAsmb"/>
</dbReference>
<dbReference type="PANTHER" id="PTHR45586:SF1">
    <property type="entry name" value="LIPOPOLYSACCHARIDE ASSEMBLY PROTEIN B"/>
    <property type="match status" value="1"/>
</dbReference>
<feature type="repeat" description="TPR" evidence="3">
    <location>
        <begin position="237"/>
        <end position="270"/>
    </location>
</feature>
<dbReference type="Proteomes" id="UP000318704">
    <property type="component" value="Chromosome"/>
</dbReference>
<protein>
    <submittedName>
        <fullName evidence="5">Tetratricopeptide repeat protein</fullName>
    </submittedName>
</protein>
<dbReference type="SMART" id="SM00028">
    <property type="entry name" value="TPR"/>
    <property type="match status" value="5"/>
</dbReference>
<dbReference type="Pfam" id="PF13181">
    <property type="entry name" value="TPR_8"/>
    <property type="match status" value="1"/>
</dbReference>
<evidence type="ECO:0000313" key="6">
    <source>
        <dbReference type="Proteomes" id="UP000318704"/>
    </source>
</evidence>
<evidence type="ECO:0000313" key="5">
    <source>
        <dbReference type="EMBL" id="QDT96542.1"/>
    </source>
</evidence>
<keyword evidence="4" id="KW-1133">Transmembrane helix</keyword>
<dbReference type="Pfam" id="PF12895">
    <property type="entry name" value="ANAPC3"/>
    <property type="match status" value="1"/>
</dbReference>
<evidence type="ECO:0000256" key="4">
    <source>
        <dbReference type="SAM" id="Phobius"/>
    </source>
</evidence>
<gene>
    <name evidence="5" type="ORF">V144x_20000</name>
</gene>
<dbReference type="InterPro" id="IPR019734">
    <property type="entry name" value="TPR_rpt"/>
</dbReference>
<keyword evidence="1" id="KW-0677">Repeat</keyword>
<dbReference type="SUPFAM" id="SSF48452">
    <property type="entry name" value="TPR-like"/>
    <property type="match status" value="2"/>
</dbReference>
<dbReference type="PROSITE" id="PS50005">
    <property type="entry name" value="TPR"/>
    <property type="match status" value="1"/>
</dbReference>
<keyword evidence="2 3" id="KW-0802">TPR repeat</keyword>
<dbReference type="AlphaFoldDB" id="A0A517VU60"/>
<organism evidence="5 6">
    <name type="scientific">Gimesia aquarii</name>
    <dbReference type="NCBI Taxonomy" id="2527964"/>
    <lineage>
        <taxon>Bacteria</taxon>
        <taxon>Pseudomonadati</taxon>
        <taxon>Planctomycetota</taxon>
        <taxon>Planctomycetia</taxon>
        <taxon>Planctomycetales</taxon>
        <taxon>Planctomycetaceae</taxon>
        <taxon>Gimesia</taxon>
    </lineage>
</organism>
<dbReference type="EMBL" id="CP037920">
    <property type="protein sequence ID" value="QDT96542.1"/>
    <property type="molecule type" value="Genomic_DNA"/>
</dbReference>
<evidence type="ECO:0000256" key="1">
    <source>
        <dbReference type="ARBA" id="ARBA00022737"/>
    </source>
</evidence>
<dbReference type="InterPro" id="IPR011990">
    <property type="entry name" value="TPR-like_helical_dom_sf"/>
</dbReference>
<feature type="transmembrane region" description="Helical" evidence="4">
    <location>
        <begin position="41"/>
        <end position="59"/>
    </location>
</feature>
<keyword evidence="4" id="KW-0472">Membrane</keyword>
<accession>A0A517VU60</accession>
<evidence type="ECO:0000256" key="2">
    <source>
        <dbReference type="ARBA" id="ARBA00022803"/>
    </source>
</evidence>
<reference evidence="5 6" key="1">
    <citation type="submission" date="2019-03" db="EMBL/GenBank/DDBJ databases">
        <title>Deep-cultivation of Planctomycetes and their phenomic and genomic characterization uncovers novel biology.</title>
        <authorList>
            <person name="Wiegand S."/>
            <person name="Jogler M."/>
            <person name="Boedeker C."/>
            <person name="Pinto D."/>
            <person name="Vollmers J."/>
            <person name="Rivas-Marin E."/>
            <person name="Kohn T."/>
            <person name="Peeters S.H."/>
            <person name="Heuer A."/>
            <person name="Rast P."/>
            <person name="Oberbeckmann S."/>
            <person name="Bunk B."/>
            <person name="Jeske O."/>
            <person name="Meyerdierks A."/>
            <person name="Storesund J.E."/>
            <person name="Kallscheuer N."/>
            <person name="Luecker S."/>
            <person name="Lage O.M."/>
            <person name="Pohl T."/>
            <person name="Merkel B.J."/>
            <person name="Hornburger P."/>
            <person name="Mueller R.-W."/>
            <person name="Bruemmer F."/>
            <person name="Labrenz M."/>
            <person name="Spormann A.M."/>
            <person name="Op den Camp H."/>
            <person name="Overmann J."/>
            <person name="Amann R."/>
            <person name="Jetten M.S.M."/>
            <person name="Mascher T."/>
            <person name="Medema M.H."/>
            <person name="Devos D.P."/>
            <person name="Kaster A.-K."/>
            <person name="Ovreas L."/>
            <person name="Rohde M."/>
            <person name="Galperin M.Y."/>
            <person name="Jogler C."/>
        </authorList>
    </citation>
    <scope>NUCLEOTIDE SEQUENCE [LARGE SCALE GENOMIC DNA]</scope>
    <source>
        <strain evidence="5 6">V144</strain>
    </source>
</reference>